<sequence length="500" mass="55402">MSTESSPGQAIVTAILASQLMSVPFTCSLTLLVSIFAWRYISKTSARGIPKLGYFEYPCTNSRPTRTELTRAGAGLVASICVVLTSIELVHVYQAAVEHPRDLSYFQKTPWTFALIPILTAIVNATSQLYFSHKACKNHLELKLLTVLGLLGIISLVGGVSSSIAMVVSLARSSHNRGTPVSERLFWAYLTTSTISSGLISFLLVGSYMKQRQMIKRESLRNAAVKFERFTFASVINFFVSSYTLVFILEISSFICACASLSSNFTVALHASQAFFFLQRLTICFMSLSLVYALLKENATTPSESPSANVTFEKVQESDPENGRQTDSKQEIIPRRPNRPSEVDVQDIGRFDLSTYNISEHKPLSSEEEEEFDELFADTFPSEVVPVAEDNPVTNTSWPIVNRISASLSLPEKALGEFTALPSRSSSLLLRQKQPTLTPMRSLQLMSDHVKPTPVSNQRSKKYSSKSKNRQSQLKYIISPPIPSNQPEAFNGIQEESVTL</sequence>
<evidence type="ECO:0000313" key="4">
    <source>
        <dbReference type="Proteomes" id="UP000324748"/>
    </source>
</evidence>
<reference evidence="3 4" key="1">
    <citation type="submission" date="2019-05" db="EMBL/GenBank/DDBJ databases">
        <title>Emergence of the Ug99 lineage of the wheat stem rust pathogen through somatic hybridization.</title>
        <authorList>
            <person name="Li F."/>
            <person name="Upadhyaya N.M."/>
            <person name="Sperschneider J."/>
            <person name="Matny O."/>
            <person name="Nguyen-Phuc H."/>
            <person name="Mago R."/>
            <person name="Raley C."/>
            <person name="Miller M.E."/>
            <person name="Silverstein K.A.T."/>
            <person name="Henningsen E."/>
            <person name="Hirsch C.D."/>
            <person name="Visser B."/>
            <person name="Pretorius Z.A."/>
            <person name="Steffenson B.J."/>
            <person name="Schwessinger B."/>
            <person name="Dodds P.N."/>
            <person name="Figueroa M."/>
        </authorList>
    </citation>
    <scope>NUCLEOTIDE SEQUENCE [LARGE SCALE GENOMIC DNA]</scope>
    <source>
        <strain evidence="3">21-0</strain>
    </source>
</reference>
<accession>A0A5B0QLZ5</accession>
<feature type="transmembrane region" description="Helical" evidence="2">
    <location>
        <begin position="72"/>
        <end position="93"/>
    </location>
</feature>
<feature type="compositionally biased region" description="Polar residues" evidence="1">
    <location>
        <begin position="301"/>
        <end position="310"/>
    </location>
</feature>
<gene>
    <name evidence="3" type="ORF">PGT21_001181</name>
</gene>
<feature type="transmembrane region" description="Helical" evidence="2">
    <location>
        <begin position="274"/>
        <end position="295"/>
    </location>
</feature>
<keyword evidence="2" id="KW-1133">Transmembrane helix</keyword>
<feature type="transmembrane region" description="Helical" evidence="2">
    <location>
        <begin position="113"/>
        <end position="132"/>
    </location>
</feature>
<evidence type="ECO:0000256" key="1">
    <source>
        <dbReference type="SAM" id="MobiDB-lite"/>
    </source>
</evidence>
<organism evidence="3 4">
    <name type="scientific">Puccinia graminis f. sp. tritici</name>
    <dbReference type="NCBI Taxonomy" id="56615"/>
    <lineage>
        <taxon>Eukaryota</taxon>
        <taxon>Fungi</taxon>
        <taxon>Dikarya</taxon>
        <taxon>Basidiomycota</taxon>
        <taxon>Pucciniomycotina</taxon>
        <taxon>Pucciniomycetes</taxon>
        <taxon>Pucciniales</taxon>
        <taxon>Pucciniaceae</taxon>
        <taxon>Puccinia</taxon>
    </lineage>
</organism>
<feature type="transmembrane region" description="Helical" evidence="2">
    <location>
        <begin position="230"/>
        <end position="262"/>
    </location>
</feature>
<name>A0A5B0QLZ5_PUCGR</name>
<evidence type="ECO:0000256" key="2">
    <source>
        <dbReference type="SAM" id="Phobius"/>
    </source>
</evidence>
<keyword evidence="4" id="KW-1185">Reference proteome</keyword>
<keyword evidence="2" id="KW-0472">Membrane</keyword>
<feature type="compositionally biased region" description="Basic residues" evidence="1">
    <location>
        <begin position="459"/>
        <end position="469"/>
    </location>
</feature>
<feature type="compositionally biased region" description="Basic and acidic residues" evidence="1">
    <location>
        <begin position="314"/>
        <end position="344"/>
    </location>
</feature>
<feature type="region of interest" description="Disordered" evidence="1">
    <location>
        <begin position="437"/>
        <end position="500"/>
    </location>
</feature>
<feature type="transmembrane region" description="Helical" evidence="2">
    <location>
        <begin position="20"/>
        <end position="41"/>
    </location>
</feature>
<dbReference type="AlphaFoldDB" id="A0A5B0QLZ5"/>
<dbReference type="Proteomes" id="UP000324748">
    <property type="component" value="Unassembled WGS sequence"/>
</dbReference>
<dbReference type="EMBL" id="VSWC01000014">
    <property type="protein sequence ID" value="KAA1114231.1"/>
    <property type="molecule type" value="Genomic_DNA"/>
</dbReference>
<evidence type="ECO:0000313" key="3">
    <source>
        <dbReference type="EMBL" id="KAA1114231.1"/>
    </source>
</evidence>
<protein>
    <submittedName>
        <fullName evidence="3">Uncharacterized protein</fullName>
    </submittedName>
</protein>
<comment type="caution">
    <text evidence="3">The sequence shown here is derived from an EMBL/GenBank/DDBJ whole genome shotgun (WGS) entry which is preliminary data.</text>
</comment>
<feature type="region of interest" description="Disordered" evidence="1">
    <location>
        <begin position="301"/>
        <end position="344"/>
    </location>
</feature>
<feature type="transmembrane region" description="Helical" evidence="2">
    <location>
        <begin position="144"/>
        <end position="166"/>
    </location>
</feature>
<keyword evidence="2" id="KW-0812">Transmembrane</keyword>
<proteinExistence type="predicted"/>
<feature type="transmembrane region" description="Helical" evidence="2">
    <location>
        <begin position="186"/>
        <end position="209"/>
    </location>
</feature>
<dbReference type="OrthoDB" id="2504169at2759"/>